<feature type="region of interest" description="Disordered" evidence="8">
    <location>
        <begin position="578"/>
        <end position="632"/>
    </location>
</feature>
<evidence type="ECO:0000313" key="11">
    <source>
        <dbReference type="Proteomes" id="UP000184267"/>
    </source>
</evidence>
<dbReference type="Proteomes" id="UP000184267">
    <property type="component" value="Unassembled WGS sequence"/>
</dbReference>
<dbReference type="SUPFAM" id="SSF48371">
    <property type="entry name" value="ARM repeat"/>
    <property type="match status" value="2"/>
</dbReference>
<dbReference type="PANTHER" id="PTHR23253">
    <property type="entry name" value="EUKARYOTIC TRANSLATION INITIATION FACTOR 4 GAMMA"/>
    <property type="match status" value="1"/>
</dbReference>
<feature type="compositionally biased region" description="Basic and acidic residues" evidence="8">
    <location>
        <begin position="615"/>
        <end position="625"/>
    </location>
</feature>
<comment type="similarity">
    <text evidence="2">Belongs to the eukaryotic initiation factor 4G family.</text>
</comment>
<dbReference type="GO" id="GO:0003723">
    <property type="term" value="F:RNA binding"/>
    <property type="evidence" value="ECO:0007669"/>
    <property type="project" value="UniProtKB-KW"/>
</dbReference>
<dbReference type="InterPro" id="IPR003891">
    <property type="entry name" value="Initiation_fac_eIF4g_MI"/>
</dbReference>
<dbReference type="InterPro" id="IPR003890">
    <property type="entry name" value="MIF4G-like_typ-3"/>
</dbReference>
<feature type="compositionally biased region" description="Polar residues" evidence="8">
    <location>
        <begin position="67"/>
        <end position="84"/>
    </location>
</feature>
<accession>A0A1M2VDQ8</accession>
<feature type="compositionally biased region" description="Low complexity" evidence="8">
    <location>
        <begin position="116"/>
        <end position="132"/>
    </location>
</feature>
<protein>
    <submittedName>
        <fullName evidence="10">Eukaryotic translation initiation factor 4 gamma</fullName>
    </submittedName>
</protein>
<reference evidence="10 11" key="1">
    <citation type="submission" date="2016-10" db="EMBL/GenBank/DDBJ databases">
        <title>Genome sequence of the basidiomycete white-rot fungus Trametes pubescens.</title>
        <authorList>
            <person name="Makela M.R."/>
            <person name="Granchi Z."/>
            <person name="Peng M."/>
            <person name="De Vries R.P."/>
            <person name="Grigoriev I."/>
            <person name="Riley R."/>
            <person name="Hilden K."/>
        </authorList>
    </citation>
    <scope>NUCLEOTIDE SEQUENCE [LARGE SCALE GENOMIC DNA]</scope>
    <source>
        <strain evidence="10 11">FBCC735</strain>
    </source>
</reference>
<evidence type="ECO:0000256" key="6">
    <source>
        <dbReference type="ARBA" id="ARBA00022884"/>
    </source>
</evidence>
<feature type="compositionally biased region" description="Low complexity" evidence="8">
    <location>
        <begin position="91"/>
        <end position="102"/>
    </location>
</feature>
<gene>
    <name evidence="10" type="ORF">TRAPUB_3456</name>
</gene>
<evidence type="ECO:0000256" key="5">
    <source>
        <dbReference type="ARBA" id="ARBA00022553"/>
    </source>
</evidence>
<keyword evidence="11" id="KW-1185">Reference proteome</keyword>
<feature type="compositionally biased region" description="Basic and acidic residues" evidence="8">
    <location>
        <begin position="135"/>
        <end position="146"/>
    </location>
</feature>
<proteinExistence type="inferred from homology"/>
<evidence type="ECO:0000256" key="8">
    <source>
        <dbReference type="SAM" id="MobiDB-lite"/>
    </source>
</evidence>
<evidence type="ECO:0000256" key="7">
    <source>
        <dbReference type="ARBA" id="ARBA00022917"/>
    </source>
</evidence>
<evidence type="ECO:0000256" key="3">
    <source>
        <dbReference type="ARBA" id="ARBA00022490"/>
    </source>
</evidence>
<dbReference type="InterPro" id="IPR016024">
    <property type="entry name" value="ARM-type_fold"/>
</dbReference>
<dbReference type="Gene3D" id="1.25.40.180">
    <property type="match status" value="2"/>
</dbReference>
<evidence type="ECO:0000256" key="2">
    <source>
        <dbReference type="ARBA" id="ARBA00005775"/>
    </source>
</evidence>
<comment type="subcellular location">
    <subcellularLocation>
        <location evidence="1">Cytoplasm</location>
    </subcellularLocation>
</comment>
<sequence length="795" mass="87022">MAVCKEKPDSLPPLDAIGLEPTDQSLAMPPHGDSQHGHNRRPSSSAMPPPSSNVSRQASVGLGISGFQKNVNPFTMGQFSTPKMSSEERFAASSRSTSVSNSPPRLPFGRPAPVVRSPSQGGPSSSGSTRSQRGGKRDKERPDAGHSRQGNAFGSSLANSMSLEPVAPPEVVDRKVRSLLNELTMERFDSISDQTIAWVNNSQNEKDAQTLLQFIQVVFEKATADEAWSKICARLCRKMMEQISPNIRDDGIKNADGKPMAGGQLFRKYLFNRCQDDFERGWVAKEDTAAAAATKATEDEAAKAAAEGEEDEENALYSEYYAAQKAKRQGLGLIKFIGELFKLQMLTERIMHECVKKLLGNVENPVEEEIESLCKLLTTVGQILDTPKARAHMDVYFSRMKELCKSPNVNSRMQFMLQDVIELRERKWIPRNLAAAPTTIAALREQIEREKAASDNDAMNRALSMSRGGLRRGGDCNDHQQIGPDGWVAVAGGPAPRQPPKVNTRVQLMLQDVIELRERRWVPHDPIVTASDEPTIATLYEQMNKMRAMREQNLSNRRTRTLHVSRGLHQQIGLDGWAVGGGPAPRQPPKAGDLSNFGKINKSTPMTFGYSSVSQKDKTKSRESTLSRQGSTDMFSMLSAKVNPEIAAEVMSAKSSCPPSRKGSVDLGPGGAPEATPQRKRLQLLPRSVPVDSKSESTPASSAAGSDDEGAESTGGPSMSVEEANTRIAEDLKEFFSIRDLNEADVYFTKLPAEHRHLLVNKLVTRAIESKEADAQLVADLLDRAHSKNLVSPAS</sequence>
<evidence type="ECO:0000259" key="9">
    <source>
        <dbReference type="PROSITE" id="PS51366"/>
    </source>
</evidence>
<organism evidence="10 11">
    <name type="scientific">Trametes pubescens</name>
    <name type="common">White-rot fungus</name>
    <dbReference type="NCBI Taxonomy" id="154538"/>
    <lineage>
        <taxon>Eukaryota</taxon>
        <taxon>Fungi</taxon>
        <taxon>Dikarya</taxon>
        <taxon>Basidiomycota</taxon>
        <taxon>Agaricomycotina</taxon>
        <taxon>Agaricomycetes</taxon>
        <taxon>Polyporales</taxon>
        <taxon>Polyporaceae</taxon>
        <taxon>Trametes</taxon>
    </lineage>
</organism>
<evidence type="ECO:0000256" key="1">
    <source>
        <dbReference type="ARBA" id="ARBA00004496"/>
    </source>
</evidence>
<evidence type="ECO:0000313" key="10">
    <source>
        <dbReference type="EMBL" id="OJT05720.1"/>
    </source>
</evidence>
<keyword evidence="4 10" id="KW-0396">Initiation factor</keyword>
<keyword evidence="3" id="KW-0963">Cytoplasm</keyword>
<dbReference type="PROSITE" id="PS51366">
    <property type="entry name" value="MI"/>
    <property type="match status" value="1"/>
</dbReference>
<feature type="domain" description="MI" evidence="9">
    <location>
        <begin position="723"/>
        <end position="795"/>
    </location>
</feature>
<evidence type="ECO:0000256" key="4">
    <source>
        <dbReference type="ARBA" id="ARBA00022540"/>
    </source>
</evidence>
<dbReference type="AlphaFoldDB" id="A0A1M2VDQ8"/>
<feature type="compositionally biased region" description="Polar residues" evidence="8">
    <location>
        <begin position="601"/>
        <end position="614"/>
    </location>
</feature>
<dbReference type="GO" id="GO:0003743">
    <property type="term" value="F:translation initiation factor activity"/>
    <property type="evidence" value="ECO:0007669"/>
    <property type="project" value="UniProtKB-KW"/>
</dbReference>
<dbReference type="PANTHER" id="PTHR23253:SF9">
    <property type="entry name" value="EUKARYOTIC TRANSLATION INITIATION FACTOR 4 GAMMA 2"/>
    <property type="match status" value="1"/>
</dbReference>
<dbReference type="OrthoDB" id="514777at2759"/>
<dbReference type="Pfam" id="PF02854">
    <property type="entry name" value="MIF4G"/>
    <property type="match status" value="1"/>
</dbReference>
<comment type="caution">
    <text evidence="10">The sequence shown here is derived from an EMBL/GenBank/DDBJ whole genome shotgun (WGS) entry which is preliminary data.</text>
</comment>
<feature type="region of interest" description="Disordered" evidence="8">
    <location>
        <begin position="1"/>
        <end position="156"/>
    </location>
</feature>
<keyword evidence="7" id="KW-0648">Protein biosynthesis</keyword>
<name>A0A1M2VDQ8_TRAPU</name>
<feature type="non-terminal residue" evidence="10">
    <location>
        <position position="795"/>
    </location>
</feature>
<dbReference type="FunFam" id="1.25.40.180:FF:000020">
    <property type="entry name" value="Eukaryotic translation initiation factor subunit"/>
    <property type="match status" value="1"/>
</dbReference>
<dbReference type="EMBL" id="MNAD01001398">
    <property type="protein sequence ID" value="OJT05720.1"/>
    <property type="molecule type" value="Genomic_DNA"/>
</dbReference>
<dbReference type="GO" id="GO:0010494">
    <property type="term" value="C:cytoplasmic stress granule"/>
    <property type="evidence" value="ECO:0007669"/>
    <property type="project" value="UniProtKB-ARBA"/>
</dbReference>
<keyword evidence="6" id="KW-0694">RNA-binding</keyword>
<dbReference type="SMART" id="SM00543">
    <property type="entry name" value="MIF4G"/>
    <property type="match status" value="1"/>
</dbReference>
<dbReference type="STRING" id="154538.A0A1M2VDQ8"/>
<keyword evidence="5" id="KW-0597">Phosphoprotein</keyword>
<feature type="region of interest" description="Disordered" evidence="8">
    <location>
        <begin position="651"/>
        <end position="721"/>
    </location>
</feature>